<keyword evidence="2" id="KW-0645">Protease</keyword>
<dbReference type="Proteomes" id="UP000466997">
    <property type="component" value="Chromosome"/>
</dbReference>
<reference evidence="2 3" key="1">
    <citation type="journal article" date="2019" name="Emerg. Microbes Infect.">
        <title>Comprehensive subspecies identification of 175 nontuberculous mycobacteria species based on 7547 genomic profiles.</title>
        <authorList>
            <person name="Matsumoto Y."/>
            <person name="Kinjo T."/>
            <person name="Motooka D."/>
            <person name="Nabeya D."/>
            <person name="Jung N."/>
            <person name="Uechi K."/>
            <person name="Horii T."/>
            <person name="Iida T."/>
            <person name="Fujita J."/>
            <person name="Nakamura S."/>
        </authorList>
    </citation>
    <scope>NUCLEOTIDE SEQUENCE [LARGE SCALE GENOMIC DNA]</scope>
    <source>
        <strain evidence="2 3">JCM 6391</strain>
    </source>
</reference>
<dbReference type="InterPro" id="IPR046336">
    <property type="entry name" value="Lon_prtase_N_sf"/>
</dbReference>
<organism evidence="2 3">
    <name type="scientific">Mycobacterium novum</name>
    <dbReference type="NCBI Taxonomy" id="2492438"/>
    <lineage>
        <taxon>Bacteria</taxon>
        <taxon>Bacillati</taxon>
        <taxon>Actinomycetota</taxon>
        <taxon>Actinomycetes</taxon>
        <taxon>Mycobacteriales</taxon>
        <taxon>Mycobacteriaceae</taxon>
        <taxon>Mycobacterium</taxon>
    </lineage>
</organism>
<dbReference type="SMART" id="SM00464">
    <property type="entry name" value="LON"/>
    <property type="match status" value="1"/>
</dbReference>
<dbReference type="SUPFAM" id="SSF88697">
    <property type="entry name" value="PUA domain-like"/>
    <property type="match status" value="1"/>
</dbReference>
<accession>A0A7I7JMW3</accession>
<dbReference type="Gene3D" id="2.30.130.40">
    <property type="entry name" value="LON domain-like"/>
    <property type="match status" value="1"/>
</dbReference>
<dbReference type="AlphaFoldDB" id="A0A7I7JMW3"/>
<dbReference type="EMBL" id="AP022562">
    <property type="protein sequence ID" value="BBX12332.1"/>
    <property type="molecule type" value="Genomic_DNA"/>
</dbReference>
<name>A0A7I7JMW3_9MYCO</name>
<evidence type="ECO:0000313" key="3">
    <source>
        <dbReference type="Proteomes" id="UP000466997"/>
    </source>
</evidence>
<dbReference type="KEGG" id="mnm:MNVM_14130"/>
<dbReference type="Pfam" id="PF02190">
    <property type="entry name" value="LON_substr_bdg"/>
    <property type="match status" value="1"/>
</dbReference>
<keyword evidence="2" id="KW-0378">Hydrolase</keyword>
<keyword evidence="3" id="KW-1185">Reference proteome</keyword>
<sequence length="214" mass="24081">MELPMFPLEWVLLPGEELSLRIFERRYTVLVGDLMHSGDPRFGVVLIARGREVGGGEQRNDIGAMAAITDCTELGGGRYALRCLTGERIRVSQWLPDDPYPRADIEVWRDEPGEPVSDRQFGELEERIVALHKRMAVARRRWVTAGRDAMLGGRRLRSLDPVQRLYSLACRVPMGEADRYAVLAAPSLSDRLTALYEAIETVSARVEFELPDNG</sequence>
<proteinExistence type="predicted"/>
<dbReference type="PANTHER" id="PTHR46732:SF8">
    <property type="entry name" value="ATP-DEPENDENT PROTEASE LA (LON) DOMAIN PROTEIN"/>
    <property type="match status" value="1"/>
</dbReference>
<dbReference type="PANTHER" id="PTHR46732">
    <property type="entry name" value="ATP-DEPENDENT PROTEASE LA (LON) DOMAIN PROTEIN"/>
    <property type="match status" value="1"/>
</dbReference>
<dbReference type="InterPro" id="IPR015947">
    <property type="entry name" value="PUA-like_sf"/>
</dbReference>
<dbReference type="PROSITE" id="PS51787">
    <property type="entry name" value="LON_N"/>
    <property type="match status" value="1"/>
</dbReference>
<dbReference type="GO" id="GO:0006508">
    <property type="term" value="P:proteolysis"/>
    <property type="evidence" value="ECO:0007669"/>
    <property type="project" value="UniProtKB-KW"/>
</dbReference>
<protein>
    <submittedName>
        <fullName evidence="2">ATP-dependent protease</fullName>
    </submittedName>
</protein>
<dbReference type="InterPro" id="IPR003111">
    <property type="entry name" value="Lon_prtase_N"/>
</dbReference>
<gene>
    <name evidence="2" type="ORF">MNVM_14130</name>
</gene>
<evidence type="ECO:0000259" key="1">
    <source>
        <dbReference type="PROSITE" id="PS51787"/>
    </source>
</evidence>
<evidence type="ECO:0000313" key="2">
    <source>
        <dbReference type="EMBL" id="BBX12332.1"/>
    </source>
</evidence>
<dbReference type="GO" id="GO:0008233">
    <property type="term" value="F:peptidase activity"/>
    <property type="evidence" value="ECO:0007669"/>
    <property type="project" value="UniProtKB-KW"/>
</dbReference>
<feature type="domain" description="Lon N-terminal" evidence="1">
    <location>
        <begin position="1"/>
        <end position="203"/>
    </location>
</feature>
<dbReference type="RefSeq" id="WP_013827350.1">
    <property type="nucleotide sequence ID" value="NZ_AP022562.1"/>
</dbReference>